<reference evidence="5 6" key="1">
    <citation type="submission" date="2016-07" db="EMBL/GenBank/DDBJ databases">
        <title>Draft Genome Sequence of Methylobrevis pamukkalensis PK2.</title>
        <authorList>
            <person name="Vasilenko O.V."/>
            <person name="Doronina N.V."/>
            <person name="Shmareva M.N."/>
            <person name="Tarlachkov S.V."/>
            <person name="Mustakhimov I."/>
            <person name="Trotsenko Y.A."/>
        </authorList>
    </citation>
    <scope>NUCLEOTIDE SEQUENCE [LARGE SCALE GENOMIC DNA]</scope>
    <source>
        <strain evidence="5 6">PK2</strain>
    </source>
</reference>
<dbReference type="GO" id="GO:0008955">
    <property type="term" value="F:peptidoglycan glycosyltransferase activity"/>
    <property type="evidence" value="ECO:0007669"/>
    <property type="project" value="TreeGrafter"/>
</dbReference>
<protein>
    <submittedName>
        <fullName evidence="5">Penicillin-binding protein 1A</fullName>
    </submittedName>
</protein>
<gene>
    <name evidence="5" type="primary">mrcA_3</name>
    <name evidence="5" type="ORF">A6302_03199</name>
</gene>
<evidence type="ECO:0000259" key="4">
    <source>
        <dbReference type="Pfam" id="PF00912"/>
    </source>
</evidence>
<organism evidence="5 6">
    <name type="scientific">Methylobrevis pamukkalensis</name>
    <dbReference type="NCBI Taxonomy" id="1439726"/>
    <lineage>
        <taxon>Bacteria</taxon>
        <taxon>Pseudomonadati</taxon>
        <taxon>Pseudomonadota</taxon>
        <taxon>Alphaproteobacteria</taxon>
        <taxon>Hyphomicrobiales</taxon>
        <taxon>Pleomorphomonadaceae</taxon>
        <taxon>Methylobrevis</taxon>
    </lineage>
</organism>
<evidence type="ECO:0000256" key="1">
    <source>
        <dbReference type="ARBA" id="ARBA00004752"/>
    </source>
</evidence>
<sequence>MGLLGYHAAHLPPTSEWVVPNRPPNVRIVDAAGELVANRGETGGEAVRLEQLPPYLPQAVIAIEDRRFYSHFGVDPLGLARAVVVNVTAGSVVQGGSTLTQQLAKNLFLKPERTLSRKMQEVVLSLWLEWTHSKAEILEMYLNRVYLAPALRGRRRCPALFRQARRRGRSRRGGDHRRPAAGALALCPDPRPGPRP</sequence>
<feature type="compositionally biased region" description="Basic residues" evidence="3">
    <location>
        <begin position="162"/>
        <end position="171"/>
    </location>
</feature>
<keyword evidence="6" id="KW-1185">Reference proteome</keyword>
<keyword evidence="2" id="KW-0808">Transferase</keyword>
<name>A0A1E3GZN6_9HYPH</name>
<feature type="region of interest" description="Disordered" evidence="3">
    <location>
        <begin position="162"/>
        <end position="196"/>
    </location>
</feature>
<dbReference type="InterPro" id="IPR036950">
    <property type="entry name" value="PBP_transglycosylase"/>
</dbReference>
<dbReference type="GO" id="GO:0009252">
    <property type="term" value="P:peptidoglycan biosynthetic process"/>
    <property type="evidence" value="ECO:0007669"/>
    <property type="project" value="TreeGrafter"/>
</dbReference>
<evidence type="ECO:0000313" key="6">
    <source>
        <dbReference type="Proteomes" id="UP000094622"/>
    </source>
</evidence>
<feature type="domain" description="Glycosyl transferase family 51" evidence="4">
    <location>
        <begin position="41"/>
        <end position="154"/>
    </location>
</feature>
<dbReference type="EMBL" id="MCRJ01000087">
    <property type="protein sequence ID" value="ODN69517.1"/>
    <property type="molecule type" value="Genomic_DNA"/>
</dbReference>
<dbReference type="Proteomes" id="UP000094622">
    <property type="component" value="Unassembled WGS sequence"/>
</dbReference>
<dbReference type="SUPFAM" id="SSF53955">
    <property type="entry name" value="Lysozyme-like"/>
    <property type="match status" value="1"/>
</dbReference>
<evidence type="ECO:0000256" key="3">
    <source>
        <dbReference type="SAM" id="MobiDB-lite"/>
    </source>
</evidence>
<accession>A0A1E3GZN6</accession>
<dbReference type="PANTHER" id="PTHR32282">
    <property type="entry name" value="BINDING PROTEIN TRANSPEPTIDASE, PUTATIVE-RELATED"/>
    <property type="match status" value="1"/>
</dbReference>
<proteinExistence type="predicted"/>
<dbReference type="PANTHER" id="PTHR32282:SF33">
    <property type="entry name" value="PEPTIDOGLYCAN GLYCOSYLTRANSFERASE"/>
    <property type="match status" value="1"/>
</dbReference>
<dbReference type="GO" id="GO:0030288">
    <property type="term" value="C:outer membrane-bounded periplasmic space"/>
    <property type="evidence" value="ECO:0007669"/>
    <property type="project" value="TreeGrafter"/>
</dbReference>
<dbReference type="InterPro" id="IPR001264">
    <property type="entry name" value="Glyco_trans_51"/>
</dbReference>
<dbReference type="InterPro" id="IPR023346">
    <property type="entry name" value="Lysozyme-like_dom_sf"/>
</dbReference>
<dbReference type="Gene3D" id="1.10.3810.10">
    <property type="entry name" value="Biosynthetic peptidoglycan transglycosylase-like"/>
    <property type="match status" value="1"/>
</dbReference>
<dbReference type="InterPro" id="IPR050396">
    <property type="entry name" value="Glycosyltr_51/Transpeptidase"/>
</dbReference>
<comment type="caution">
    <text evidence="5">The sequence shown here is derived from an EMBL/GenBank/DDBJ whole genome shotgun (WGS) entry which is preliminary data.</text>
</comment>
<dbReference type="PATRIC" id="fig|1439726.3.peg.3359"/>
<dbReference type="Pfam" id="PF00912">
    <property type="entry name" value="Transgly"/>
    <property type="match status" value="1"/>
</dbReference>
<comment type="pathway">
    <text evidence="1">Cell wall biogenesis; peptidoglycan biosynthesis.</text>
</comment>
<evidence type="ECO:0000313" key="5">
    <source>
        <dbReference type="EMBL" id="ODN69517.1"/>
    </source>
</evidence>
<evidence type="ECO:0000256" key="2">
    <source>
        <dbReference type="ARBA" id="ARBA00022679"/>
    </source>
</evidence>
<dbReference type="AlphaFoldDB" id="A0A1E3GZN6"/>